<dbReference type="EMBL" id="CAIIXF020000009">
    <property type="protein sequence ID" value="CAH1795002.1"/>
    <property type="molecule type" value="Genomic_DNA"/>
</dbReference>
<keyword evidence="3" id="KW-1185">Reference proteome</keyword>
<organism evidence="2 3">
    <name type="scientific">Owenia fusiformis</name>
    <name type="common">Polychaete worm</name>
    <dbReference type="NCBI Taxonomy" id="6347"/>
    <lineage>
        <taxon>Eukaryota</taxon>
        <taxon>Metazoa</taxon>
        <taxon>Spiralia</taxon>
        <taxon>Lophotrochozoa</taxon>
        <taxon>Annelida</taxon>
        <taxon>Polychaeta</taxon>
        <taxon>Sedentaria</taxon>
        <taxon>Canalipalpata</taxon>
        <taxon>Sabellida</taxon>
        <taxon>Oweniida</taxon>
        <taxon>Oweniidae</taxon>
        <taxon>Owenia</taxon>
    </lineage>
</organism>
<dbReference type="InterPro" id="IPR029063">
    <property type="entry name" value="SAM-dependent_MTases_sf"/>
</dbReference>
<accession>A0A8J1XXK9</accession>
<dbReference type="Pfam" id="PF13847">
    <property type="entry name" value="Methyltransf_31"/>
    <property type="match status" value="1"/>
</dbReference>
<dbReference type="PANTHER" id="PTHR43861">
    <property type="entry name" value="TRANS-ACONITATE 2-METHYLTRANSFERASE-RELATED"/>
    <property type="match status" value="1"/>
</dbReference>
<dbReference type="CDD" id="cd02440">
    <property type="entry name" value="AdoMet_MTases"/>
    <property type="match status" value="1"/>
</dbReference>
<reference evidence="2" key="1">
    <citation type="submission" date="2022-03" db="EMBL/GenBank/DDBJ databases">
        <authorList>
            <person name="Martin C."/>
        </authorList>
    </citation>
    <scope>NUCLEOTIDE SEQUENCE</scope>
</reference>
<dbReference type="Proteomes" id="UP000749559">
    <property type="component" value="Unassembled WGS sequence"/>
</dbReference>
<evidence type="ECO:0000313" key="2">
    <source>
        <dbReference type="EMBL" id="CAH1795002.1"/>
    </source>
</evidence>
<dbReference type="Gene3D" id="3.40.50.150">
    <property type="entry name" value="Vaccinia Virus protein VP39"/>
    <property type="match status" value="1"/>
</dbReference>
<proteinExistence type="predicted"/>
<protein>
    <recommendedName>
        <fullName evidence="1">Methyltransferase domain-containing protein</fullName>
    </recommendedName>
</protein>
<sequence length="314" mass="36662">MNMSTSKIHAKAPKIHVDYATADDEWKMEVAPEIFAKGFPCQQINALTILKEAEWCYEKDKVLDIGCGIGRVTREVLLTDQIEQITAFDIIPSYSKYAKEQNSHEKITFMQLDAGHDWPDKWKGTFDKVFSNECLNMVTDQEKLVKQIFNTLKPGGEFAASYFLRVDAFQIAILTLMAQTKWQKYFSEDSDAVEKAMETAESCPWTDENTFAKFLENAGFNVKKCQKIQTWYRPNDYLEWVQFCGEAYSRFYQQIPYDRQNEFAKELLPIILDIENKKLDKLSDKERREYGIEEGSKDYQCTEMLILHCERPLQ</sequence>
<evidence type="ECO:0000259" key="1">
    <source>
        <dbReference type="Pfam" id="PF13847"/>
    </source>
</evidence>
<name>A0A8J1XXK9_OWEFU</name>
<evidence type="ECO:0000313" key="3">
    <source>
        <dbReference type="Proteomes" id="UP000749559"/>
    </source>
</evidence>
<dbReference type="PANTHER" id="PTHR43861:SF1">
    <property type="entry name" value="TRANS-ACONITATE 2-METHYLTRANSFERASE"/>
    <property type="match status" value="1"/>
</dbReference>
<dbReference type="AlphaFoldDB" id="A0A8J1XXK9"/>
<comment type="caution">
    <text evidence="2">The sequence shown here is derived from an EMBL/GenBank/DDBJ whole genome shotgun (WGS) entry which is preliminary data.</text>
</comment>
<dbReference type="InterPro" id="IPR025714">
    <property type="entry name" value="Methyltranfer_dom"/>
</dbReference>
<feature type="domain" description="Methyltransferase" evidence="1">
    <location>
        <begin position="59"/>
        <end position="193"/>
    </location>
</feature>
<dbReference type="SUPFAM" id="SSF53335">
    <property type="entry name" value="S-adenosyl-L-methionine-dependent methyltransferases"/>
    <property type="match status" value="1"/>
</dbReference>
<gene>
    <name evidence="2" type="ORF">OFUS_LOCUS19602</name>
</gene>
<dbReference type="OrthoDB" id="8300214at2759"/>